<evidence type="ECO:0000256" key="10">
    <source>
        <dbReference type="SAM" id="MobiDB-lite"/>
    </source>
</evidence>
<dbReference type="PANTHER" id="PTHR11229">
    <property type="entry name" value="50S RIBOSOMAL PROTEIN L3"/>
    <property type="match status" value="1"/>
</dbReference>
<feature type="region of interest" description="Disordered" evidence="10">
    <location>
        <begin position="124"/>
        <end position="144"/>
    </location>
</feature>
<evidence type="ECO:0000313" key="11">
    <source>
        <dbReference type="EMBL" id="TQC51381.1"/>
    </source>
</evidence>
<reference evidence="11 12" key="1">
    <citation type="submission" date="2019-03" db="EMBL/GenBank/DDBJ databases">
        <title>Characterization of a novel Mycoplasma cynos real-time PCR assay.</title>
        <authorList>
            <person name="Tallmadge R.L."/>
            <person name="Mitchell P.K."/>
            <person name="Goodman L."/>
        </authorList>
    </citation>
    <scope>NUCLEOTIDE SEQUENCE [LARGE SCALE GENOMIC DNA]</scope>
    <source>
        <strain evidence="11 12">1642</strain>
    </source>
</reference>
<dbReference type="Gene3D" id="3.30.160.810">
    <property type="match status" value="1"/>
</dbReference>
<gene>
    <name evidence="7" type="primary">rplC</name>
    <name evidence="11" type="ORF">E1I18_02800</name>
</gene>
<dbReference type="NCBIfam" id="TIGR03625">
    <property type="entry name" value="L3_bact"/>
    <property type="match status" value="1"/>
</dbReference>
<evidence type="ECO:0000256" key="6">
    <source>
        <dbReference type="ARBA" id="ARBA00035243"/>
    </source>
</evidence>
<comment type="similarity">
    <text evidence="1 7 8">Belongs to the universal ribosomal protein uL3 family.</text>
</comment>
<keyword evidence="3 7" id="KW-0694">RNA-binding</keyword>
<dbReference type="InterPro" id="IPR019926">
    <property type="entry name" value="Ribosomal_uL3_CS"/>
</dbReference>
<comment type="subunit">
    <text evidence="7 9">Part of the 50S ribosomal subunit. Forms a cluster with proteins L14 and L19.</text>
</comment>
<sequence>MKGILGRKVGMTQIFTEEGLAVPVTVIEVKPNVVTKVLTQQANGYVATQLAVEELKANAVNKPLAGQFKQANTTPKRYIKEIRGMEGYELGQEVKADIFASGQLVDVTGISKGKGFAGTIKRWNQHIGPKSHGGGGGSQPVRQTGSLGDIAGNKVFKGMTMPGHLGAVQTTVQNLEVVKVDTTNNYILVKGSIPGPKKSLVIVKEAIKGLPSHKPVVLVDVDEVLKMNELLERAKKVNVEVKVGMHSSELEPLILEAEAQAQAGEGDK</sequence>
<dbReference type="RefSeq" id="WP_141484082.1">
    <property type="nucleotide sequence ID" value="NZ_SMDN01000010.1"/>
</dbReference>
<keyword evidence="5 7" id="KW-0687">Ribonucleoprotein</keyword>
<evidence type="ECO:0000256" key="5">
    <source>
        <dbReference type="ARBA" id="ARBA00023274"/>
    </source>
</evidence>
<evidence type="ECO:0000256" key="2">
    <source>
        <dbReference type="ARBA" id="ARBA00022730"/>
    </source>
</evidence>
<dbReference type="PROSITE" id="PS00474">
    <property type="entry name" value="RIBOSOMAL_L3"/>
    <property type="match status" value="1"/>
</dbReference>
<dbReference type="GO" id="GO:0022625">
    <property type="term" value="C:cytosolic large ribosomal subunit"/>
    <property type="evidence" value="ECO:0007669"/>
    <property type="project" value="TreeGrafter"/>
</dbReference>
<comment type="caution">
    <text evidence="11">The sequence shown here is derived from an EMBL/GenBank/DDBJ whole genome shotgun (WGS) entry which is preliminary data.</text>
</comment>
<dbReference type="GO" id="GO:0006412">
    <property type="term" value="P:translation"/>
    <property type="evidence" value="ECO:0007669"/>
    <property type="project" value="UniProtKB-UniRule"/>
</dbReference>
<evidence type="ECO:0000313" key="12">
    <source>
        <dbReference type="Proteomes" id="UP000320801"/>
    </source>
</evidence>
<accession>A0A507SJI0</accession>
<keyword evidence="2 7" id="KW-0699">rRNA-binding</keyword>
<dbReference type="InterPro" id="IPR019927">
    <property type="entry name" value="Ribosomal_uL3_bac/org-type"/>
</dbReference>
<proteinExistence type="inferred from homology"/>
<evidence type="ECO:0000256" key="8">
    <source>
        <dbReference type="RuleBase" id="RU003905"/>
    </source>
</evidence>
<keyword evidence="4 7" id="KW-0689">Ribosomal protein</keyword>
<dbReference type="SUPFAM" id="SSF50447">
    <property type="entry name" value="Translation proteins"/>
    <property type="match status" value="1"/>
</dbReference>
<dbReference type="HAMAP" id="MF_01325_B">
    <property type="entry name" value="Ribosomal_uL3_B"/>
    <property type="match status" value="1"/>
</dbReference>
<evidence type="ECO:0000256" key="3">
    <source>
        <dbReference type="ARBA" id="ARBA00022884"/>
    </source>
</evidence>
<dbReference type="OrthoDB" id="9806135at2"/>
<dbReference type="PANTHER" id="PTHR11229:SF16">
    <property type="entry name" value="LARGE RIBOSOMAL SUBUNIT PROTEIN UL3C"/>
    <property type="match status" value="1"/>
</dbReference>
<comment type="function">
    <text evidence="7 9">One of the primary rRNA binding proteins, it binds directly near the 3'-end of the 23S rRNA, where it nucleates assembly of the 50S subunit.</text>
</comment>
<dbReference type="Proteomes" id="UP000320801">
    <property type="component" value="Unassembled WGS sequence"/>
</dbReference>
<evidence type="ECO:0000256" key="7">
    <source>
        <dbReference type="HAMAP-Rule" id="MF_01325"/>
    </source>
</evidence>
<name>A0A507SJI0_9BACT</name>
<organism evidence="11 12">
    <name type="scientific">Mycoplasmopsis mucosicanis</name>
    <dbReference type="NCBI Taxonomy" id="458208"/>
    <lineage>
        <taxon>Bacteria</taxon>
        <taxon>Bacillati</taxon>
        <taxon>Mycoplasmatota</taxon>
        <taxon>Mycoplasmoidales</taxon>
        <taxon>Metamycoplasmataceae</taxon>
        <taxon>Mycoplasmopsis</taxon>
    </lineage>
</organism>
<dbReference type="FunFam" id="2.40.30.10:FF:000004">
    <property type="entry name" value="50S ribosomal protein L3"/>
    <property type="match status" value="1"/>
</dbReference>
<dbReference type="Gene3D" id="2.40.30.10">
    <property type="entry name" value="Translation factors"/>
    <property type="match status" value="1"/>
</dbReference>
<evidence type="ECO:0000256" key="4">
    <source>
        <dbReference type="ARBA" id="ARBA00022980"/>
    </source>
</evidence>
<dbReference type="AlphaFoldDB" id="A0A507SJI0"/>
<dbReference type="InterPro" id="IPR000597">
    <property type="entry name" value="Ribosomal_uL3"/>
</dbReference>
<dbReference type="InterPro" id="IPR009000">
    <property type="entry name" value="Transl_B-barrel_sf"/>
</dbReference>
<evidence type="ECO:0000256" key="9">
    <source>
        <dbReference type="RuleBase" id="RU003906"/>
    </source>
</evidence>
<evidence type="ECO:0000256" key="1">
    <source>
        <dbReference type="ARBA" id="ARBA00006540"/>
    </source>
</evidence>
<dbReference type="GO" id="GO:0003735">
    <property type="term" value="F:structural constituent of ribosome"/>
    <property type="evidence" value="ECO:0007669"/>
    <property type="project" value="UniProtKB-UniRule"/>
</dbReference>
<dbReference type="EMBL" id="SMDN01000010">
    <property type="protein sequence ID" value="TQC51381.1"/>
    <property type="molecule type" value="Genomic_DNA"/>
</dbReference>
<dbReference type="GO" id="GO:0019843">
    <property type="term" value="F:rRNA binding"/>
    <property type="evidence" value="ECO:0007669"/>
    <property type="project" value="UniProtKB-UniRule"/>
</dbReference>
<keyword evidence="12" id="KW-1185">Reference proteome</keyword>
<protein>
    <recommendedName>
        <fullName evidence="6 7">Large ribosomal subunit protein uL3</fullName>
    </recommendedName>
</protein>
<dbReference type="Pfam" id="PF00297">
    <property type="entry name" value="Ribosomal_L3"/>
    <property type="match status" value="1"/>
</dbReference>